<dbReference type="Gene3D" id="2.40.50.140">
    <property type="entry name" value="Nucleic acid-binding proteins"/>
    <property type="match status" value="1"/>
</dbReference>
<name>A0A0N0P7I1_LEPSE</name>
<dbReference type="InterPro" id="IPR001876">
    <property type="entry name" value="Znf_RanBP2"/>
</dbReference>
<evidence type="ECO:0000259" key="9">
    <source>
        <dbReference type="PROSITE" id="PS50886"/>
    </source>
</evidence>
<dbReference type="EMBL" id="LJSK01000053">
    <property type="protein sequence ID" value="KPI88357.1"/>
    <property type="molecule type" value="Genomic_DNA"/>
</dbReference>
<evidence type="ECO:0000256" key="6">
    <source>
        <dbReference type="PROSITE-ProRule" id="PRU00209"/>
    </source>
</evidence>
<evidence type="ECO:0008006" key="12">
    <source>
        <dbReference type="Google" id="ProtNLM"/>
    </source>
</evidence>
<proteinExistence type="predicted"/>
<dbReference type="InterPro" id="IPR033714">
    <property type="entry name" value="tRNA_bind_bactPheRS"/>
</dbReference>
<keyword evidence="5 6" id="KW-0694">RNA-binding</keyword>
<evidence type="ECO:0000256" key="1">
    <source>
        <dbReference type="ARBA" id="ARBA00022555"/>
    </source>
</evidence>
<accession>A0A0N0P7I1</accession>
<dbReference type="InterPro" id="IPR002547">
    <property type="entry name" value="tRNA-bd_dom"/>
</dbReference>
<dbReference type="InterPro" id="IPR012340">
    <property type="entry name" value="NA-bd_OB-fold"/>
</dbReference>
<dbReference type="OMA" id="WVCDECE"/>
<dbReference type="Gene3D" id="2.30.30.380">
    <property type="entry name" value="Zn-finger domain of Sec23/24"/>
    <property type="match status" value="1"/>
</dbReference>
<gene>
    <name evidence="10" type="ORF">ABL78_2532</name>
</gene>
<evidence type="ECO:0000259" key="8">
    <source>
        <dbReference type="PROSITE" id="PS50199"/>
    </source>
</evidence>
<dbReference type="Pfam" id="PF01588">
    <property type="entry name" value="tRNA_bind"/>
    <property type="match status" value="1"/>
</dbReference>
<evidence type="ECO:0000256" key="2">
    <source>
        <dbReference type="ARBA" id="ARBA00022723"/>
    </source>
</evidence>
<dbReference type="PROSITE" id="PS01358">
    <property type="entry name" value="ZF_RANBP2_1"/>
    <property type="match status" value="1"/>
</dbReference>
<keyword evidence="3 7" id="KW-0863">Zinc-finger</keyword>
<dbReference type="VEuPathDB" id="TriTrypDB:Lsey_0053_0100"/>
<reference evidence="10 11" key="1">
    <citation type="journal article" date="2015" name="PLoS Pathog.">
        <title>Leptomonas seymouri: Adaptations to the Dixenous Life Cycle Analyzed by Genome Sequencing, Transcriptome Profiling and Co-infection with Leishmania donovani.</title>
        <authorList>
            <person name="Kraeva N."/>
            <person name="Butenko A."/>
            <person name="Hlavacova J."/>
            <person name="Kostygov A."/>
            <person name="Myskova J."/>
            <person name="Grybchuk D."/>
            <person name="Lestinova T."/>
            <person name="Votypka J."/>
            <person name="Volf P."/>
            <person name="Opperdoes F."/>
            <person name="Flegontov P."/>
            <person name="Lukes J."/>
            <person name="Yurchenko V."/>
        </authorList>
    </citation>
    <scope>NUCLEOTIDE SEQUENCE [LARGE SCALE GENOMIC DNA]</scope>
    <source>
        <strain evidence="10 11">ATCC 30220</strain>
    </source>
</reference>
<sequence length="159" mass="16318">MPSWVCPECEYENEEADATCAACEAERPASSDAAANVAADDDDEYRHIHVGVITECEDAPNTKLKRLKVNVGDEEPIPVVTAAANVRAGDHVVVACVGAEIKGETVAKTTVKGFPSQGMLCDAGMLGWVGGGAGAAVVLPASFAPGTRPPASRPRGDAA</sequence>
<dbReference type="CDD" id="cd02796">
    <property type="entry name" value="tRNA_bind_bactPheRS"/>
    <property type="match status" value="1"/>
</dbReference>
<dbReference type="Pfam" id="PF00641">
    <property type="entry name" value="Zn_ribbon_RanBP"/>
    <property type="match status" value="1"/>
</dbReference>
<organism evidence="10 11">
    <name type="scientific">Leptomonas seymouri</name>
    <dbReference type="NCBI Taxonomy" id="5684"/>
    <lineage>
        <taxon>Eukaryota</taxon>
        <taxon>Discoba</taxon>
        <taxon>Euglenozoa</taxon>
        <taxon>Kinetoplastea</taxon>
        <taxon>Metakinetoplastina</taxon>
        <taxon>Trypanosomatida</taxon>
        <taxon>Trypanosomatidae</taxon>
        <taxon>Leishmaniinae</taxon>
        <taxon>Leptomonas</taxon>
    </lineage>
</organism>
<protein>
    <recommendedName>
        <fullName evidence="12">tRNA-binding domain-containing protein</fullName>
    </recommendedName>
</protein>
<keyword evidence="2" id="KW-0479">Metal-binding</keyword>
<dbReference type="PROSITE" id="PS50199">
    <property type="entry name" value="ZF_RANBP2_2"/>
    <property type="match status" value="1"/>
</dbReference>
<dbReference type="GO" id="GO:0008270">
    <property type="term" value="F:zinc ion binding"/>
    <property type="evidence" value="ECO:0007669"/>
    <property type="project" value="UniProtKB-KW"/>
</dbReference>
<evidence type="ECO:0000256" key="4">
    <source>
        <dbReference type="ARBA" id="ARBA00022833"/>
    </source>
</evidence>
<dbReference type="SUPFAM" id="SSF50249">
    <property type="entry name" value="Nucleic acid-binding proteins"/>
    <property type="match status" value="1"/>
</dbReference>
<keyword evidence="11" id="KW-1185">Reference proteome</keyword>
<feature type="domain" description="RanBP2-type" evidence="8">
    <location>
        <begin position="1"/>
        <end position="29"/>
    </location>
</feature>
<evidence type="ECO:0000256" key="7">
    <source>
        <dbReference type="PROSITE-ProRule" id="PRU00322"/>
    </source>
</evidence>
<dbReference type="Proteomes" id="UP000038009">
    <property type="component" value="Unassembled WGS sequence"/>
</dbReference>
<evidence type="ECO:0000313" key="10">
    <source>
        <dbReference type="EMBL" id="KPI88357.1"/>
    </source>
</evidence>
<comment type="caution">
    <text evidence="10">The sequence shown here is derived from an EMBL/GenBank/DDBJ whole genome shotgun (WGS) entry which is preliminary data.</text>
</comment>
<evidence type="ECO:0000256" key="5">
    <source>
        <dbReference type="ARBA" id="ARBA00022884"/>
    </source>
</evidence>
<keyword evidence="1 6" id="KW-0820">tRNA-binding</keyword>
<keyword evidence="4" id="KW-0862">Zinc</keyword>
<feature type="domain" description="TRNA-binding" evidence="9">
    <location>
        <begin position="42"/>
        <end position="150"/>
    </location>
</feature>
<dbReference type="OrthoDB" id="2154715at2759"/>
<evidence type="ECO:0000256" key="3">
    <source>
        <dbReference type="ARBA" id="ARBA00022771"/>
    </source>
</evidence>
<evidence type="ECO:0000313" key="11">
    <source>
        <dbReference type="Proteomes" id="UP000038009"/>
    </source>
</evidence>
<dbReference type="PROSITE" id="PS50886">
    <property type="entry name" value="TRBD"/>
    <property type="match status" value="1"/>
</dbReference>
<dbReference type="AlphaFoldDB" id="A0A0N0P7I1"/>
<dbReference type="GO" id="GO:0000049">
    <property type="term" value="F:tRNA binding"/>
    <property type="evidence" value="ECO:0007669"/>
    <property type="project" value="UniProtKB-UniRule"/>
</dbReference>